<proteinExistence type="inferred from homology"/>
<evidence type="ECO:0000313" key="9">
    <source>
        <dbReference type="EMBL" id="ACR11103.1"/>
    </source>
</evidence>
<feature type="transmembrane region" description="Helical" evidence="7">
    <location>
        <begin position="106"/>
        <end position="127"/>
    </location>
</feature>
<reference evidence="9 10" key="1">
    <citation type="journal article" date="2009" name="PLoS ONE">
        <title>The complete genome of Teredinibacter turnerae T7901: an intracellular endosymbiont of marine wood-boring bivalves (shipworms).</title>
        <authorList>
            <person name="Yang J.C."/>
            <person name="Madupu R."/>
            <person name="Durkin A.S."/>
            <person name="Ekborg N.A."/>
            <person name="Pedamallu C.S."/>
            <person name="Hostetler J.B."/>
            <person name="Radune D."/>
            <person name="Toms B.S."/>
            <person name="Henrissat B."/>
            <person name="Coutinho P.M."/>
            <person name="Schwarz S."/>
            <person name="Field L."/>
            <person name="Trindade-Silva A.E."/>
            <person name="Soares C.A.G."/>
            <person name="Elshahawi S."/>
            <person name="Hanora A."/>
            <person name="Schmidt E.W."/>
            <person name="Haygood M.G."/>
            <person name="Posfai J."/>
            <person name="Benner J."/>
            <person name="Madinger C."/>
            <person name="Nove J."/>
            <person name="Anton B."/>
            <person name="Chaudhary K."/>
            <person name="Foster J."/>
            <person name="Holman A."/>
            <person name="Kumar S."/>
            <person name="Lessard P.A."/>
            <person name="Luyten Y.A."/>
            <person name="Slatko B."/>
            <person name="Wood N."/>
            <person name="Wu B."/>
            <person name="Teplitski M."/>
            <person name="Mougous J.D."/>
            <person name="Ward N."/>
            <person name="Eisen J.A."/>
            <person name="Badger J.H."/>
            <person name="Distel D.L."/>
        </authorList>
    </citation>
    <scope>NUCLEOTIDE SEQUENCE [LARGE SCALE GENOMIC DNA]</scope>
    <source>
        <strain evidence="10">ATCC 39867 / T7901</strain>
    </source>
</reference>
<dbReference type="AlphaFoldDB" id="C5BHY6"/>
<dbReference type="CDD" id="cd16378">
    <property type="entry name" value="CcmH_N"/>
    <property type="match status" value="1"/>
</dbReference>
<feature type="signal peptide" evidence="7">
    <location>
        <begin position="1"/>
        <end position="21"/>
    </location>
</feature>
<evidence type="ECO:0000256" key="1">
    <source>
        <dbReference type="ARBA" id="ARBA00010342"/>
    </source>
</evidence>
<dbReference type="eggNOG" id="COG3088">
    <property type="taxonomic scope" value="Bacteria"/>
</dbReference>
<accession>C5BHY6</accession>
<dbReference type="KEGG" id="ttu:TERTU_1878"/>
<comment type="similarity">
    <text evidence="1 7">Belongs to the CcmH/CycL/Ccl2/NrfF family.</text>
</comment>
<dbReference type="PANTHER" id="PTHR47870">
    <property type="entry name" value="CYTOCHROME C-TYPE BIOGENESIS PROTEIN CCMH"/>
    <property type="match status" value="1"/>
</dbReference>
<dbReference type="RefSeq" id="WP_015817215.1">
    <property type="nucleotide sequence ID" value="NC_012997.1"/>
</dbReference>
<protein>
    <recommendedName>
        <fullName evidence="7">Cytochrome c-type biogenesis protein</fullName>
    </recommendedName>
</protein>
<dbReference type="GO" id="GO:0005886">
    <property type="term" value="C:plasma membrane"/>
    <property type="evidence" value="ECO:0007669"/>
    <property type="project" value="TreeGrafter"/>
</dbReference>
<keyword evidence="7" id="KW-1133">Transmembrane helix</keyword>
<keyword evidence="3 7" id="KW-0479">Metal-binding</keyword>
<dbReference type="OrthoDB" id="9804975at2"/>
<dbReference type="EMBL" id="CP001614">
    <property type="protein sequence ID" value="ACR11103.1"/>
    <property type="molecule type" value="Genomic_DNA"/>
</dbReference>
<evidence type="ECO:0000256" key="7">
    <source>
        <dbReference type="RuleBase" id="RU364112"/>
    </source>
</evidence>
<dbReference type="InterPro" id="IPR051263">
    <property type="entry name" value="C-type_cytochrome_biogenesis"/>
</dbReference>
<evidence type="ECO:0000259" key="8">
    <source>
        <dbReference type="Pfam" id="PF03918"/>
    </source>
</evidence>
<evidence type="ECO:0000256" key="2">
    <source>
        <dbReference type="ARBA" id="ARBA00022617"/>
    </source>
</evidence>
<comment type="function">
    <text evidence="7">Possible subunit of a heme lyase.</text>
</comment>
<sequence length="160" mass="18056">MKNLFSLCVVVCLALSAKVLASIGAVEFDSEQELARYQGLVHELRCPKCQNQNLSDSNSEIAVDLRNQVARMVGEGQSNEQIKEYMVNRYGDFVLYRPPMQKNTLVLWWGPLAMVIVGLGVFLFTVFQRRKLAAAVENPEPYAVEDYSEEDATQRGHDPQ</sequence>
<dbReference type="FunFam" id="1.10.8.640:FF:000001">
    <property type="entry name" value="Cytochrome c-type biogenesis protein"/>
    <property type="match status" value="1"/>
</dbReference>
<evidence type="ECO:0000256" key="5">
    <source>
        <dbReference type="ARBA" id="ARBA00022748"/>
    </source>
</evidence>
<gene>
    <name evidence="9" type="ordered locus">TERTU_1878</name>
</gene>
<dbReference type="GO" id="GO:0017004">
    <property type="term" value="P:cytochrome complex assembly"/>
    <property type="evidence" value="ECO:0007669"/>
    <property type="project" value="UniProtKB-KW"/>
</dbReference>
<evidence type="ECO:0000256" key="4">
    <source>
        <dbReference type="ARBA" id="ARBA00022729"/>
    </source>
</evidence>
<dbReference type="InterPro" id="IPR005616">
    <property type="entry name" value="CcmH/CycL/Ccl2/NrfF_N"/>
</dbReference>
<keyword evidence="2 7" id="KW-0349">Heme</keyword>
<dbReference type="Gene3D" id="1.10.8.640">
    <property type="entry name" value="Cytochrome C biogenesis protein"/>
    <property type="match status" value="1"/>
</dbReference>
<dbReference type="Pfam" id="PF03918">
    <property type="entry name" value="CcmH"/>
    <property type="match status" value="1"/>
</dbReference>
<keyword evidence="6 7" id="KW-0408">Iron</keyword>
<dbReference type="HOGENOM" id="CLU_107187_4_1_6"/>
<feature type="domain" description="CcmH/CycL/Ccl2/NrfF N-terminal" evidence="8">
    <location>
        <begin position="10"/>
        <end position="136"/>
    </location>
</feature>
<dbReference type="STRING" id="377629.TERTU_1878"/>
<dbReference type="PANTHER" id="PTHR47870:SF1">
    <property type="entry name" value="CYTOCHROME C-TYPE BIOGENESIS PROTEIN CCMH"/>
    <property type="match status" value="1"/>
</dbReference>
<evidence type="ECO:0000256" key="3">
    <source>
        <dbReference type="ARBA" id="ARBA00022723"/>
    </source>
</evidence>
<feature type="chain" id="PRO_5011019690" description="Cytochrome c-type biogenesis protein" evidence="7">
    <location>
        <begin position="22"/>
        <end position="160"/>
    </location>
</feature>
<dbReference type="Proteomes" id="UP000009080">
    <property type="component" value="Chromosome"/>
</dbReference>
<evidence type="ECO:0000313" key="10">
    <source>
        <dbReference type="Proteomes" id="UP000009080"/>
    </source>
</evidence>
<dbReference type="InterPro" id="IPR038297">
    <property type="entry name" value="CcmH/CycL/NrfF/Ccl2_sf"/>
</dbReference>
<evidence type="ECO:0000256" key="6">
    <source>
        <dbReference type="ARBA" id="ARBA00023004"/>
    </source>
</evidence>
<keyword evidence="7" id="KW-0812">Transmembrane</keyword>
<keyword evidence="7" id="KW-0472">Membrane</keyword>
<organism evidence="9 10">
    <name type="scientific">Teredinibacter turnerae (strain ATCC 39867 / T7901)</name>
    <dbReference type="NCBI Taxonomy" id="377629"/>
    <lineage>
        <taxon>Bacteria</taxon>
        <taxon>Pseudomonadati</taxon>
        <taxon>Pseudomonadota</taxon>
        <taxon>Gammaproteobacteria</taxon>
        <taxon>Cellvibrionales</taxon>
        <taxon>Cellvibrionaceae</taxon>
        <taxon>Teredinibacter</taxon>
    </lineage>
</organism>
<dbReference type="GO" id="GO:0046872">
    <property type="term" value="F:metal ion binding"/>
    <property type="evidence" value="ECO:0007669"/>
    <property type="project" value="UniProtKB-KW"/>
</dbReference>
<keyword evidence="4 7" id="KW-0732">Signal</keyword>
<keyword evidence="10" id="KW-1185">Reference proteome</keyword>
<name>C5BHY6_TERTT</name>
<keyword evidence="5" id="KW-0201">Cytochrome c-type biogenesis</keyword>